<feature type="region of interest" description="Disordered" evidence="1">
    <location>
        <begin position="710"/>
        <end position="743"/>
    </location>
</feature>
<evidence type="ECO:0000313" key="3">
    <source>
        <dbReference type="Proteomes" id="UP000504607"/>
    </source>
</evidence>
<evidence type="ECO:0000256" key="1">
    <source>
        <dbReference type="SAM" id="MobiDB-lite"/>
    </source>
</evidence>
<feature type="compositionally biased region" description="Polar residues" evidence="1">
    <location>
        <begin position="643"/>
        <end position="662"/>
    </location>
</feature>
<dbReference type="PANTHER" id="PTHR21494:SF0">
    <property type="entry name" value="ACTIVATING SIGNAL COINTEGRATOR 1 COMPLEX SUBUNIT 2"/>
    <property type="match status" value="1"/>
</dbReference>
<dbReference type="Gene3D" id="1.10.8.10">
    <property type="entry name" value="DNA helicase RuvA subunit, C-terminal domain"/>
    <property type="match status" value="1"/>
</dbReference>
<dbReference type="InterPro" id="IPR052586">
    <property type="entry name" value="ASCC2"/>
</dbReference>
<evidence type="ECO:0000259" key="2">
    <source>
        <dbReference type="PROSITE" id="PS51140"/>
    </source>
</evidence>
<accession>A0A6I9S7T4</accession>
<gene>
    <name evidence="4" type="primary">LOC105057923</name>
</gene>
<dbReference type="Proteomes" id="UP000504607">
    <property type="component" value="Chromosome 15"/>
</dbReference>
<dbReference type="CDD" id="cd14364">
    <property type="entry name" value="CUE_ASCC2"/>
    <property type="match status" value="1"/>
</dbReference>
<dbReference type="GO" id="GO:0043130">
    <property type="term" value="F:ubiquitin binding"/>
    <property type="evidence" value="ECO:0007669"/>
    <property type="project" value="InterPro"/>
</dbReference>
<dbReference type="InParanoid" id="A0A6I9S7T4"/>
<dbReference type="PANTHER" id="PTHR21494">
    <property type="entry name" value="ACTIVATING SIGNAL COINTEGRATOR 1 COMPLEX SUBUNIT 2 ASC-1 COMPLEX SUBUNIT P100"/>
    <property type="match status" value="1"/>
</dbReference>
<dbReference type="PROSITE" id="PS51140">
    <property type="entry name" value="CUE"/>
    <property type="match status" value="1"/>
</dbReference>
<feature type="domain" description="CUE" evidence="2">
    <location>
        <begin position="542"/>
        <end position="585"/>
    </location>
</feature>
<dbReference type="KEGG" id="egu:105057923"/>
<evidence type="ECO:0000313" key="4">
    <source>
        <dbReference type="RefSeq" id="XP_010938947.1"/>
    </source>
</evidence>
<feature type="region of interest" description="Disordered" evidence="1">
    <location>
        <begin position="802"/>
        <end position="852"/>
    </location>
</feature>
<feature type="compositionally biased region" description="Basic and acidic residues" evidence="1">
    <location>
        <begin position="631"/>
        <end position="642"/>
    </location>
</feature>
<dbReference type="SUPFAM" id="SSF46934">
    <property type="entry name" value="UBA-like"/>
    <property type="match status" value="1"/>
</dbReference>
<feature type="region of interest" description="Disordered" evidence="1">
    <location>
        <begin position="628"/>
        <end position="665"/>
    </location>
</feature>
<feature type="compositionally biased region" description="Low complexity" evidence="1">
    <location>
        <begin position="711"/>
        <end position="740"/>
    </location>
</feature>
<keyword evidence="3" id="KW-1185">Reference proteome</keyword>
<dbReference type="InterPro" id="IPR009060">
    <property type="entry name" value="UBA-like_sf"/>
</dbReference>
<protein>
    <submittedName>
        <fullName evidence="4">Activating signal cointegrator 1 complex subunit 2</fullName>
    </submittedName>
</protein>
<dbReference type="GeneID" id="105057923"/>
<dbReference type="OrthoDB" id="5577209at2759"/>
<sequence length="852" mass="93835">MPWQPDSLRLPFLLSLRRRNSEEAMASAPSKRFHGPKGSYRNQKRFVPKGENSSFSRDHPIPGNAKPPPPLTTALRESSTAPARPGGKGRRGGGGNFVRYLPQDEAVACGLGADAGGLDAVESQGIVDLLNDELSKLLKMSSRDFWQEVATNDSLHEFLDSYLQFRHRWYDFPHRGARGTVAGVIVGELELCRRVFMVLYRISSNKDPGARANECLSMKEHTALLQEKKLLDLPKLLDICAIYGYDNEELTRLLVTNAIKAQPKLLDNISSVVTHFLNIVHTMHQRCSSSIEVLIASGGCEVHGYSQLYKDFSEVVDFINDAIVTLDAFADAYKPASLYFSIPFEMSYGNEELLSTLAKLHDSLLLSIEQGFKLVSSYVADGKQNLSAGLLEDVVLSLKMLSVRVVKFGGKLLDFCYLNDQLTDDSLLQTATKMFPAKVEDPAIRGDILVQTFKEINGEVSNPYGKYRSGTFLQNIEKDFKILGQIQGLRNNGWIFMDDEQFQYLSQIAAPATMVSWNKEPEIPIPISSLNDKAQMDEEAVILDSKISQIKDLFPDYGKGFLSACLEAYNHDPEEVIQRILEGTLHEDLLSLDTSLEQILPPKSATQNKSDKGKGVLLESASCNSVLPAKVDSKMPGKDKDGPSSSVSSYGRYTRKSNNNLPDSAVLDSTAKDAVRSAVLAAEYEYEDEYDDSFDDLVLNVVEAGYEEADNSSNRISSLSERSSGSDIETSSRNSTSKWSSQKKPQFYVKDGKNYSYKVSGSVGVSNAQEAAVLAQAQKEIIHGLGRGGNLPVGAVKKLMDAEEQDHSVSDAAESSGRGNPNPRGRGGRRGGGNHHRKDRAMKKHFTGLVGH</sequence>
<dbReference type="AlphaFoldDB" id="A0A6I9S7T4"/>
<feature type="region of interest" description="Disordered" evidence="1">
    <location>
        <begin position="21"/>
        <end position="96"/>
    </location>
</feature>
<reference evidence="4" key="1">
    <citation type="submission" date="2025-08" db="UniProtKB">
        <authorList>
            <consortium name="RefSeq"/>
        </authorList>
    </citation>
    <scope>IDENTIFICATION</scope>
</reference>
<dbReference type="Pfam" id="PF02845">
    <property type="entry name" value="CUE"/>
    <property type="match status" value="1"/>
</dbReference>
<proteinExistence type="predicted"/>
<dbReference type="InterPro" id="IPR003892">
    <property type="entry name" value="CUE"/>
</dbReference>
<dbReference type="InterPro" id="IPR041800">
    <property type="entry name" value="ASCC2_CUE"/>
</dbReference>
<organism evidence="3 4">
    <name type="scientific">Elaeis guineensis var. tenera</name>
    <name type="common">Oil palm</name>
    <dbReference type="NCBI Taxonomy" id="51953"/>
    <lineage>
        <taxon>Eukaryota</taxon>
        <taxon>Viridiplantae</taxon>
        <taxon>Streptophyta</taxon>
        <taxon>Embryophyta</taxon>
        <taxon>Tracheophyta</taxon>
        <taxon>Spermatophyta</taxon>
        <taxon>Magnoliopsida</taxon>
        <taxon>Liliopsida</taxon>
        <taxon>Arecaceae</taxon>
        <taxon>Arecoideae</taxon>
        <taxon>Cocoseae</taxon>
        <taxon>Elaeidinae</taxon>
        <taxon>Elaeis</taxon>
    </lineage>
</organism>
<dbReference type="FunCoup" id="A0A6I9S7T4">
    <property type="interactions" value="699"/>
</dbReference>
<dbReference type="RefSeq" id="XP_010938947.1">
    <property type="nucleotide sequence ID" value="XM_010940645.3"/>
</dbReference>
<dbReference type="SMART" id="SM00546">
    <property type="entry name" value="CUE"/>
    <property type="match status" value="1"/>
</dbReference>
<feature type="compositionally biased region" description="Basic residues" evidence="1">
    <location>
        <begin position="826"/>
        <end position="846"/>
    </location>
</feature>
<name>A0A6I9S7T4_ELAGV</name>